<evidence type="ECO:0000313" key="2">
    <source>
        <dbReference type="EMBL" id="KAJ5222391.1"/>
    </source>
</evidence>
<dbReference type="OrthoDB" id="5376312at2759"/>
<feature type="region of interest" description="Disordered" evidence="1">
    <location>
        <begin position="183"/>
        <end position="217"/>
    </location>
</feature>
<feature type="compositionally biased region" description="Polar residues" evidence="1">
    <location>
        <begin position="137"/>
        <end position="146"/>
    </location>
</feature>
<proteinExistence type="predicted"/>
<dbReference type="Proteomes" id="UP001147733">
    <property type="component" value="Unassembled WGS sequence"/>
</dbReference>
<dbReference type="AlphaFoldDB" id="A0A9W9NLU4"/>
<keyword evidence="3" id="KW-1185">Reference proteome</keyword>
<dbReference type="GeneID" id="81386716"/>
<reference evidence="2" key="2">
    <citation type="journal article" date="2023" name="IMA Fungus">
        <title>Comparative genomic study of the Penicillium genus elucidates a diverse pangenome and 15 lateral gene transfer events.</title>
        <authorList>
            <person name="Petersen C."/>
            <person name="Sorensen T."/>
            <person name="Nielsen M.R."/>
            <person name="Sondergaard T.E."/>
            <person name="Sorensen J.L."/>
            <person name="Fitzpatrick D.A."/>
            <person name="Frisvad J.C."/>
            <person name="Nielsen K.L."/>
        </authorList>
    </citation>
    <scope>NUCLEOTIDE SEQUENCE</scope>
    <source>
        <strain evidence="2">IBT 23319</strain>
    </source>
</reference>
<dbReference type="RefSeq" id="XP_056497314.1">
    <property type="nucleotide sequence ID" value="XM_056647549.1"/>
</dbReference>
<feature type="region of interest" description="Disordered" evidence="1">
    <location>
        <begin position="100"/>
        <end position="146"/>
    </location>
</feature>
<dbReference type="EMBL" id="JAPQKT010000008">
    <property type="protein sequence ID" value="KAJ5222391.1"/>
    <property type="molecule type" value="Genomic_DNA"/>
</dbReference>
<feature type="region of interest" description="Disordered" evidence="1">
    <location>
        <begin position="230"/>
        <end position="367"/>
    </location>
</feature>
<evidence type="ECO:0000313" key="3">
    <source>
        <dbReference type="Proteomes" id="UP001147733"/>
    </source>
</evidence>
<sequence length="367" mass="41185">MPALSIMYIPQKRDLSRKNNIFIIMTTTPTADNNVRRETSIRSIMTLPPYSASPKPTEQVVAREGERGGMDMVVEFPETQDEQENRREEQMEALYQLRVQRRQQVADRESRRRERREARARGDSRRLEELAAESRARNNNRLRGDSNTSISASAVLAEHQSRERDRRISSVSYADIGHVRHDGSRLRADSHDSDHHPLLQDSSLDSSSPSLNDNFMRSRGESMASSIMTTDTAATEVDHWGLRPTSTRGSGHPLSQPDEEDITALTVTPPPPEYDHLEWGEAPAYESPIRERREDSDSERPPPLLTRLPSIHVNLASPISFSPVTSTDPHPQDVDNGSSNPPDSPQTGNDVSNVQIGTTDSHSTISR</sequence>
<organism evidence="2 3">
    <name type="scientific">Penicillium citrinum</name>
    <dbReference type="NCBI Taxonomy" id="5077"/>
    <lineage>
        <taxon>Eukaryota</taxon>
        <taxon>Fungi</taxon>
        <taxon>Dikarya</taxon>
        <taxon>Ascomycota</taxon>
        <taxon>Pezizomycotina</taxon>
        <taxon>Eurotiomycetes</taxon>
        <taxon>Eurotiomycetidae</taxon>
        <taxon>Eurotiales</taxon>
        <taxon>Aspergillaceae</taxon>
        <taxon>Penicillium</taxon>
    </lineage>
</organism>
<feature type="compositionally biased region" description="Basic and acidic residues" evidence="1">
    <location>
        <begin position="288"/>
        <end position="300"/>
    </location>
</feature>
<feature type="compositionally biased region" description="Polar residues" evidence="1">
    <location>
        <begin position="317"/>
        <end position="367"/>
    </location>
</feature>
<evidence type="ECO:0000256" key="1">
    <source>
        <dbReference type="SAM" id="MobiDB-lite"/>
    </source>
</evidence>
<name>A0A9W9NLU4_PENCI</name>
<accession>A0A9W9NLU4</accession>
<protein>
    <submittedName>
        <fullName evidence="2">Uncharacterized protein</fullName>
    </submittedName>
</protein>
<feature type="compositionally biased region" description="Basic and acidic residues" evidence="1">
    <location>
        <begin position="104"/>
        <end position="136"/>
    </location>
</feature>
<gene>
    <name evidence="2" type="ORF">N7469_008631</name>
</gene>
<reference evidence="2" key="1">
    <citation type="submission" date="2022-11" db="EMBL/GenBank/DDBJ databases">
        <authorList>
            <person name="Petersen C."/>
        </authorList>
    </citation>
    <scope>NUCLEOTIDE SEQUENCE</scope>
    <source>
        <strain evidence="2">IBT 23319</strain>
    </source>
</reference>
<feature type="compositionally biased region" description="Low complexity" evidence="1">
    <location>
        <begin position="199"/>
        <end position="211"/>
    </location>
</feature>
<feature type="compositionally biased region" description="Basic and acidic residues" evidence="1">
    <location>
        <begin position="183"/>
        <end position="198"/>
    </location>
</feature>
<comment type="caution">
    <text evidence="2">The sequence shown here is derived from an EMBL/GenBank/DDBJ whole genome shotgun (WGS) entry which is preliminary data.</text>
</comment>